<dbReference type="PATRIC" id="fig|1161918.5.peg.2032"/>
<dbReference type="SUPFAM" id="SSF69279">
    <property type="entry name" value="Phage tail proteins"/>
    <property type="match status" value="1"/>
</dbReference>
<dbReference type="RefSeq" id="WP_014932310.1">
    <property type="nucleotide sequence ID" value="NC_018604.1"/>
</dbReference>
<reference evidence="1 2" key="1">
    <citation type="journal article" date="2012" name="BMC Genomics">
        <title>Comparative genomics of Brachyspira pilosicoli strains: genome rearrangements, reductions and correlation of genetic compliment with phenotypic diversity.</title>
        <authorList>
            <person name="Mappley L.J."/>
            <person name="Black M.L."/>
            <person name="Abuoun M."/>
            <person name="Darby A.C."/>
            <person name="Woodward M.J."/>
            <person name="Parkhill J."/>
            <person name="Turner A.K."/>
            <person name="Bellgard M.I."/>
            <person name="La T."/>
            <person name="Phillips N.D."/>
            <person name="La Ragione R.M."/>
            <person name="Hampson D.J."/>
        </authorList>
    </citation>
    <scope>NUCLEOTIDE SEQUENCE [LARGE SCALE GENOMIC DNA]</scope>
    <source>
        <strain evidence="1">WesB</strain>
    </source>
</reference>
<dbReference type="AlphaFoldDB" id="K0JGB5"/>
<organism evidence="1 2">
    <name type="scientific">Brachyspira pilosicoli WesB</name>
    <dbReference type="NCBI Taxonomy" id="1161918"/>
    <lineage>
        <taxon>Bacteria</taxon>
        <taxon>Pseudomonadati</taxon>
        <taxon>Spirochaetota</taxon>
        <taxon>Spirochaetia</taxon>
        <taxon>Brachyspirales</taxon>
        <taxon>Brachyspiraceae</taxon>
        <taxon>Brachyspira</taxon>
    </lineage>
</organism>
<evidence type="ECO:0000313" key="2">
    <source>
        <dbReference type="Proteomes" id="UP000003759"/>
    </source>
</evidence>
<evidence type="ECO:0008006" key="3">
    <source>
        <dbReference type="Google" id="ProtNLM"/>
    </source>
</evidence>
<proteinExistence type="predicted"/>
<evidence type="ECO:0000313" key="1">
    <source>
        <dbReference type="EMBL" id="CCG55809.1"/>
    </source>
</evidence>
<dbReference type="EMBL" id="HE793032">
    <property type="protein sequence ID" value="CCG55809.1"/>
    <property type="molecule type" value="Genomic_DNA"/>
</dbReference>
<name>K0JGB5_BRAPL</name>
<gene>
    <name evidence="1" type="ORF">WESB_0338</name>
</gene>
<dbReference type="Gene3D" id="2.30.300.10">
    <property type="entry name" value="Baseplate protein-like domain - beta roll fold"/>
    <property type="match status" value="1"/>
</dbReference>
<dbReference type="InterPro" id="IPR023399">
    <property type="entry name" value="Baseplate-like_2-layer_sand"/>
</dbReference>
<sequence>MEIRIYVNSENIKTNRIKFHSLTIKKSIDEICHSAEITCPLSELKKVKRHNKIFIKALMDWNKEERAVTYILVDDVSATLNSREKRMTIVGRSYARDIVDSIDSGRIEAAKLTEVVEKIAQKYNSDIKVSHYPIKPDSSPNIQSFTWENESVWQKLLTIAENNGYAISSNQRSGLYVWKRDTNLANNANHKFIENKNIVSAALNKRGYEQFYRYCVKGNYNTTEQIDFSCKTKRIYTLNFTDENISKKELQTRAASELMRRKTDELTIELNNWGLSDKEIEIKKIENKSQVEVFYEPKQLIAVKIPSFDIDKNMIIKDVTFNLSTDSFSSSVILVDEGAL</sequence>
<protein>
    <recommendedName>
        <fullName evidence="3">Phage protein D</fullName>
    </recommendedName>
</protein>
<dbReference type="OrthoDB" id="305705at2"/>
<dbReference type="HOGENOM" id="CLU_818024_0_0_12"/>
<dbReference type="KEGG" id="bpw:WESB_0338"/>
<dbReference type="Gene3D" id="3.55.50.10">
    <property type="entry name" value="Baseplate protein-like domains"/>
    <property type="match status" value="1"/>
</dbReference>
<dbReference type="Gene3D" id="3.30.1920.10">
    <property type="entry name" value="Baseplate protein-like domains - 2 layer sandwich fold"/>
    <property type="match status" value="1"/>
</dbReference>
<dbReference type="Proteomes" id="UP000003759">
    <property type="component" value="Chromosome"/>
</dbReference>
<accession>K0JGB5</accession>